<feature type="compositionally biased region" description="Basic and acidic residues" evidence="2">
    <location>
        <begin position="16"/>
        <end position="30"/>
    </location>
</feature>
<feature type="region of interest" description="Disordered" evidence="2">
    <location>
        <begin position="1"/>
        <end position="30"/>
    </location>
</feature>
<proteinExistence type="predicted"/>
<comment type="caution">
    <text evidence="3">The sequence shown here is derived from an EMBL/GenBank/DDBJ whole genome shotgun (WGS) entry which is preliminary data.</text>
</comment>
<reference evidence="3 4" key="1">
    <citation type="submission" date="2024-09" db="EMBL/GenBank/DDBJ databases">
        <title>Genome sequencing and assembly of Phytophthora oleae, isolate VK10A, causative agent of rot of olive drupes.</title>
        <authorList>
            <person name="Conti Taguali S."/>
            <person name="Riolo M."/>
            <person name="La Spada F."/>
            <person name="Cacciola S.O."/>
            <person name="Dionisio G."/>
        </authorList>
    </citation>
    <scope>NUCLEOTIDE SEQUENCE [LARGE SCALE GENOMIC DNA]</scope>
    <source>
        <strain evidence="3 4">VK10A</strain>
    </source>
</reference>
<keyword evidence="4" id="KW-1185">Reference proteome</keyword>
<gene>
    <name evidence="3" type="ORF">V7S43_001577</name>
</gene>
<accession>A0ABD3G432</accession>
<evidence type="ECO:0000313" key="3">
    <source>
        <dbReference type="EMBL" id="KAL3673890.1"/>
    </source>
</evidence>
<feature type="region of interest" description="Disordered" evidence="2">
    <location>
        <begin position="103"/>
        <end position="203"/>
    </location>
</feature>
<dbReference type="Proteomes" id="UP001632037">
    <property type="component" value="Unassembled WGS sequence"/>
</dbReference>
<feature type="coiled-coil region" evidence="1">
    <location>
        <begin position="48"/>
        <end position="103"/>
    </location>
</feature>
<feature type="compositionally biased region" description="Basic and acidic residues" evidence="2">
    <location>
        <begin position="118"/>
        <end position="139"/>
    </location>
</feature>
<evidence type="ECO:0000256" key="2">
    <source>
        <dbReference type="SAM" id="MobiDB-lite"/>
    </source>
</evidence>
<organism evidence="3 4">
    <name type="scientific">Phytophthora oleae</name>
    <dbReference type="NCBI Taxonomy" id="2107226"/>
    <lineage>
        <taxon>Eukaryota</taxon>
        <taxon>Sar</taxon>
        <taxon>Stramenopiles</taxon>
        <taxon>Oomycota</taxon>
        <taxon>Peronosporomycetes</taxon>
        <taxon>Peronosporales</taxon>
        <taxon>Peronosporaceae</taxon>
        <taxon>Phytophthora</taxon>
    </lineage>
</organism>
<evidence type="ECO:0000256" key="1">
    <source>
        <dbReference type="SAM" id="Coils"/>
    </source>
</evidence>
<protein>
    <recommendedName>
        <fullName evidence="5">Casein kinase substrate phosphoprotein PP28 domain-containing protein</fullName>
    </recommendedName>
</protein>
<name>A0ABD3G432_9STRA</name>
<sequence>MFANAFKRGGIIKSAARGEERSVQQERQEPKWTIAEMKAMVLREREIRQQAQLAAEQALTAAKEAKKMILQLEEELDTKDQQLQQERASRKQAELTAQELSKSVAANGILSQPRVATTKREERDKSQLKSKLGDYKTDDEALGEDAATAAASQSKRPHEATKSQPFTVSKKRREPGTVTFKETPEGNSRKKMSLAEARKAARQEVEKRIEERANAIESKKKI</sequence>
<evidence type="ECO:0008006" key="5">
    <source>
        <dbReference type="Google" id="ProtNLM"/>
    </source>
</evidence>
<evidence type="ECO:0000313" key="4">
    <source>
        <dbReference type="Proteomes" id="UP001632037"/>
    </source>
</evidence>
<keyword evidence="1" id="KW-0175">Coiled coil</keyword>
<dbReference type="EMBL" id="JBIMZQ010000002">
    <property type="protein sequence ID" value="KAL3673890.1"/>
    <property type="molecule type" value="Genomic_DNA"/>
</dbReference>
<dbReference type="AlphaFoldDB" id="A0ABD3G432"/>